<dbReference type="InterPro" id="IPR027417">
    <property type="entry name" value="P-loop_NTPase"/>
</dbReference>
<feature type="compositionally biased region" description="Basic and acidic residues" evidence="1">
    <location>
        <begin position="327"/>
        <end position="347"/>
    </location>
</feature>
<feature type="region of interest" description="Disordered" evidence="1">
    <location>
        <begin position="222"/>
        <end position="273"/>
    </location>
</feature>
<sequence length="562" mass="62152">MTNPPLPSLGSDLLTKASHSSTYAPPPPTLKTSFPPIDTAINGIKYGRITNIQCEIANHGTILSHHIIASHLLDPSQAAERSQVAYVDTTGTFSAVNLLKVLEYRLQQGATQERGSSTTATNNNTDTAAIAAAGTSTTSTAPGGSIGRNDVRQHAVELLDRVQYMRTFDFDGVMETVAEVFGGMPKTEVERVGAEDEEEVNVEAQSKGSGLHDAEEVIQDSIVEEKEEEEVNPKTRITTPEEGEEEVKEEQTPENEDHMEVESAGSPAEQLGERTAIPDSEADSDEEIFWPIPLLPKHDPGLQGNRKRRRDIRETESGLETTVITGETRDLHENNPEPPRPRAKTEEREEEEEKEEEEREEIAVPPDLAEELPQPLLGRNFGVIIFDNISRPLENLLEKGEVEANSKLTLLSQGLGSLARDQGIAILLLSTPAVLPPNTKEQKKDIYIKNSSIFARIQPTEGLPRTLGSCLDHSIMVSRYHQNEATSHRRRSGGQDKFIIETVAERHGGSVGQWGGFMIKGDIEFVELFKEEKQDEKAKDLDHLLTENERRGKGAFGRWSRD</sequence>
<evidence type="ECO:0000313" key="3">
    <source>
        <dbReference type="Proteomes" id="UP000480548"/>
    </source>
</evidence>
<feature type="compositionally biased region" description="Acidic residues" evidence="1">
    <location>
        <begin position="348"/>
        <end position="360"/>
    </location>
</feature>
<organism evidence="2 3">
    <name type="scientific">Orbilia oligospora</name>
    <name type="common">Nematode-trapping fungus</name>
    <name type="synonym">Arthrobotrys oligospora</name>
    <dbReference type="NCBI Taxonomy" id="2813651"/>
    <lineage>
        <taxon>Eukaryota</taxon>
        <taxon>Fungi</taxon>
        <taxon>Dikarya</taxon>
        <taxon>Ascomycota</taxon>
        <taxon>Pezizomycotina</taxon>
        <taxon>Orbiliomycetes</taxon>
        <taxon>Orbiliales</taxon>
        <taxon>Orbiliaceae</taxon>
        <taxon>Orbilia</taxon>
    </lineage>
</organism>
<name>A0A7C8JHK4_ORBOL</name>
<comment type="caution">
    <text evidence="2">The sequence shown here is derived from an EMBL/GenBank/DDBJ whole genome shotgun (WGS) entry which is preliminary data.</text>
</comment>
<gene>
    <name evidence="2" type="ORF">TWF703_004630</name>
</gene>
<dbReference type="Gene3D" id="3.40.50.300">
    <property type="entry name" value="P-loop containing nucleotide triphosphate hydrolases"/>
    <property type="match status" value="1"/>
</dbReference>
<protein>
    <recommendedName>
        <fullName evidence="4">DNA recombination and repair protein Rad51-like C-terminal domain-containing protein</fullName>
    </recommendedName>
</protein>
<evidence type="ECO:0000256" key="1">
    <source>
        <dbReference type="SAM" id="MobiDB-lite"/>
    </source>
</evidence>
<dbReference type="Proteomes" id="UP000480548">
    <property type="component" value="Unassembled WGS sequence"/>
</dbReference>
<dbReference type="AlphaFoldDB" id="A0A7C8JHK4"/>
<proteinExistence type="predicted"/>
<dbReference type="EMBL" id="WIQZ01000220">
    <property type="protein sequence ID" value="KAF3118657.1"/>
    <property type="molecule type" value="Genomic_DNA"/>
</dbReference>
<reference evidence="2 3" key="1">
    <citation type="submission" date="2019-06" db="EMBL/GenBank/DDBJ databases">
        <authorList>
            <person name="Palmer J.M."/>
        </authorList>
    </citation>
    <scope>NUCLEOTIDE SEQUENCE [LARGE SCALE GENOMIC DNA]</scope>
    <source>
        <strain evidence="2 3">TWF703</strain>
    </source>
</reference>
<evidence type="ECO:0000313" key="2">
    <source>
        <dbReference type="EMBL" id="KAF3118657.1"/>
    </source>
</evidence>
<feature type="region of interest" description="Disordered" evidence="1">
    <location>
        <begin position="291"/>
        <end position="363"/>
    </location>
</feature>
<evidence type="ECO:0008006" key="4">
    <source>
        <dbReference type="Google" id="ProtNLM"/>
    </source>
</evidence>
<accession>A0A7C8JHK4</accession>
<feature type="compositionally biased region" description="Basic and acidic residues" evidence="1">
    <location>
        <begin position="249"/>
        <end position="261"/>
    </location>
</feature>